<evidence type="ECO:0000256" key="8">
    <source>
        <dbReference type="SAM" id="SignalP"/>
    </source>
</evidence>
<dbReference type="Pfam" id="PF13359">
    <property type="entry name" value="DDE_Tnp_4"/>
    <property type="match status" value="1"/>
</dbReference>
<dbReference type="Proteomes" id="UP000789572">
    <property type="component" value="Unassembled WGS sequence"/>
</dbReference>
<comment type="similarity">
    <text evidence="3">Belongs to the HARBI1 family.</text>
</comment>
<evidence type="ECO:0000313" key="10">
    <source>
        <dbReference type="EMBL" id="CAG8576222.1"/>
    </source>
</evidence>
<organism evidence="10 11">
    <name type="scientific">Paraglomus occultum</name>
    <dbReference type="NCBI Taxonomy" id="144539"/>
    <lineage>
        <taxon>Eukaryota</taxon>
        <taxon>Fungi</taxon>
        <taxon>Fungi incertae sedis</taxon>
        <taxon>Mucoromycota</taxon>
        <taxon>Glomeromycotina</taxon>
        <taxon>Glomeromycetes</taxon>
        <taxon>Paraglomerales</taxon>
        <taxon>Paraglomeraceae</taxon>
        <taxon>Paraglomus</taxon>
    </lineage>
</organism>
<evidence type="ECO:0000256" key="4">
    <source>
        <dbReference type="ARBA" id="ARBA00022722"/>
    </source>
</evidence>
<dbReference type="AlphaFoldDB" id="A0A9N9G4C3"/>
<keyword evidence="8" id="KW-0732">Signal</keyword>
<dbReference type="PANTHER" id="PTHR22930">
    <property type="match status" value="1"/>
</dbReference>
<dbReference type="GO" id="GO:0005634">
    <property type="term" value="C:nucleus"/>
    <property type="evidence" value="ECO:0007669"/>
    <property type="project" value="UniProtKB-SubCell"/>
</dbReference>
<evidence type="ECO:0000256" key="7">
    <source>
        <dbReference type="ARBA" id="ARBA00023242"/>
    </source>
</evidence>
<comment type="subcellular location">
    <subcellularLocation>
        <location evidence="2">Nucleus</location>
    </subcellularLocation>
</comment>
<dbReference type="OrthoDB" id="2445244at2759"/>
<feature type="signal peptide" evidence="8">
    <location>
        <begin position="1"/>
        <end position="23"/>
    </location>
</feature>
<dbReference type="GO" id="GO:0016787">
    <property type="term" value="F:hydrolase activity"/>
    <property type="evidence" value="ECO:0007669"/>
    <property type="project" value="UniProtKB-KW"/>
</dbReference>
<sequence length="370" mass="42511">MPLSNVNKAIIVTLIATIAETIATQANFESEMLESEAILLNLRNEIIRAPKTLRPKTDGFWTNIYPNLNDDSLTNGFKSHFRITKTTFHRLLNTISNHPVYQSNPFKPQTPIEMQVAIVLQRFANPMSYRELETSFGISQGSVENFTKRFCIAVLKNLQYAIKWPTDQSMQEVVEGFAPPEFRNPIPNVIGAIDGSHIPIQRPQVEYHQRYINRKGCYSVVLMAIVDHMEKFTYVYTGQPGDSAFPLMPWLFVPFKERVTQRLTRPQRQYNKVHSSARMAVERAFGKLKGRWRILKNPMEVTDLTTMVDIIDVCCILHNLCIDCDDLWEDVNLISDANNEIIDVNLGAHVATLRNAEIKRNQIVRQLFDE</sequence>
<dbReference type="InterPro" id="IPR027806">
    <property type="entry name" value="HARBI1_dom"/>
</dbReference>
<keyword evidence="4" id="KW-0540">Nuclease</keyword>
<evidence type="ECO:0000259" key="9">
    <source>
        <dbReference type="Pfam" id="PF13359"/>
    </source>
</evidence>
<reference evidence="10" key="1">
    <citation type="submission" date="2021-06" db="EMBL/GenBank/DDBJ databases">
        <authorList>
            <person name="Kallberg Y."/>
            <person name="Tangrot J."/>
            <person name="Rosling A."/>
        </authorList>
    </citation>
    <scope>NUCLEOTIDE SEQUENCE</scope>
    <source>
        <strain evidence="10">IA702</strain>
    </source>
</reference>
<dbReference type="GO" id="GO:0046872">
    <property type="term" value="F:metal ion binding"/>
    <property type="evidence" value="ECO:0007669"/>
    <property type="project" value="UniProtKB-KW"/>
</dbReference>
<evidence type="ECO:0000256" key="5">
    <source>
        <dbReference type="ARBA" id="ARBA00022723"/>
    </source>
</evidence>
<feature type="domain" description="DDE Tnp4" evidence="9">
    <location>
        <begin position="241"/>
        <end position="319"/>
    </location>
</feature>
<evidence type="ECO:0000256" key="3">
    <source>
        <dbReference type="ARBA" id="ARBA00006958"/>
    </source>
</evidence>
<comment type="cofactor">
    <cofactor evidence="1">
        <name>a divalent metal cation</name>
        <dbReference type="ChEBI" id="CHEBI:60240"/>
    </cofactor>
</comment>
<protein>
    <submittedName>
        <fullName evidence="10">4179_t:CDS:1</fullName>
    </submittedName>
</protein>
<proteinExistence type="inferred from homology"/>
<keyword evidence="6" id="KW-0378">Hydrolase</keyword>
<dbReference type="GO" id="GO:0004518">
    <property type="term" value="F:nuclease activity"/>
    <property type="evidence" value="ECO:0007669"/>
    <property type="project" value="UniProtKB-KW"/>
</dbReference>
<keyword evidence="7" id="KW-0539">Nucleus</keyword>
<accession>A0A9N9G4C3</accession>
<dbReference type="EMBL" id="CAJVPJ010001117">
    <property type="protein sequence ID" value="CAG8576222.1"/>
    <property type="molecule type" value="Genomic_DNA"/>
</dbReference>
<gene>
    <name evidence="10" type="ORF">POCULU_LOCUS6253</name>
</gene>
<feature type="chain" id="PRO_5040199944" evidence="8">
    <location>
        <begin position="24"/>
        <end position="370"/>
    </location>
</feature>
<keyword evidence="5" id="KW-0479">Metal-binding</keyword>
<evidence type="ECO:0000256" key="1">
    <source>
        <dbReference type="ARBA" id="ARBA00001968"/>
    </source>
</evidence>
<keyword evidence="11" id="KW-1185">Reference proteome</keyword>
<evidence type="ECO:0000256" key="6">
    <source>
        <dbReference type="ARBA" id="ARBA00022801"/>
    </source>
</evidence>
<name>A0A9N9G4C3_9GLOM</name>
<dbReference type="PANTHER" id="PTHR22930:SF85">
    <property type="entry name" value="GH03217P-RELATED"/>
    <property type="match status" value="1"/>
</dbReference>
<evidence type="ECO:0000313" key="11">
    <source>
        <dbReference type="Proteomes" id="UP000789572"/>
    </source>
</evidence>
<evidence type="ECO:0000256" key="2">
    <source>
        <dbReference type="ARBA" id="ARBA00004123"/>
    </source>
</evidence>
<dbReference type="InterPro" id="IPR045249">
    <property type="entry name" value="HARBI1-like"/>
</dbReference>
<comment type="caution">
    <text evidence="10">The sequence shown here is derived from an EMBL/GenBank/DDBJ whole genome shotgun (WGS) entry which is preliminary data.</text>
</comment>